<keyword evidence="4" id="KW-0808">Transferase</keyword>
<dbReference type="GO" id="GO:0003828">
    <property type="term" value="F:alpha-N-acetylneuraminate alpha-2,8-sialyltransferase activity"/>
    <property type="evidence" value="ECO:0007669"/>
    <property type="project" value="TreeGrafter"/>
</dbReference>
<gene>
    <name evidence="11" type="ORF">HOLleu_03949</name>
</gene>
<dbReference type="Pfam" id="PF00777">
    <property type="entry name" value="Glyco_transf_29"/>
    <property type="match status" value="1"/>
</dbReference>
<dbReference type="InterPro" id="IPR038578">
    <property type="entry name" value="GT29-like_sf"/>
</dbReference>
<evidence type="ECO:0000256" key="10">
    <source>
        <dbReference type="ARBA" id="ARBA00023180"/>
    </source>
</evidence>
<proteinExistence type="inferred from homology"/>
<protein>
    <submittedName>
        <fullName evidence="11">CMP-N-acetylneuraminate-poly-alpha-2, 8-sialyltransferase</fullName>
    </submittedName>
</protein>
<accession>A0A9Q1CTN2</accession>
<dbReference type="Proteomes" id="UP001152320">
    <property type="component" value="Chromosome 1"/>
</dbReference>
<dbReference type="PANTHER" id="PTHR11987:SF52">
    <property type="entry name" value="CMP-N-ACETYLNEURAMINATE-POLY-ALPHA-2, 8-SIALYLTRANSFERASE-LIKE ISOFORM X1"/>
    <property type="match status" value="1"/>
</dbReference>
<sequence length="351" mass="41007">MSIHSAFCVFPIMRKSAYLVSLALVMFVGLAFRLRGLKIGYSPTFDFSSCDQLCGSSQEDCHDRDMTVVFYQRVHPSKMNFKQMNQYYVRNLTLSDMLRVGGWSSKQKPSIRKCYVTDIDPSLSTFKRHRRCAIVGNSGILLKSRCGNAIDSHDFVIRANLAPTNGYSDDVGHKTDLMLINDETLRHIHSSFSVREWEEHKIPLLHQLRDLKDTILWYPKDATKYNEELRYIGDNFQRQRISSSVGFSLKDIYSDIKWKYNLWRYPSSGLYMLALAESLCDKVSLFGFYPYETDDYGERVLRHYYEPDLKHFTTWAHNFDAEYKMLQSRRDKGLLEMFTSPCVPKDNIEKN</sequence>
<dbReference type="GO" id="GO:0006491">
    <property type="term" value="P:N-glycan processing"/>
    <property type="evidence" value="ECO:0007669"/>
    <property type="project" value="TreeGrafter"/>
</dbReference>
<evidence type="ECO:0000256" key="4">
    <source>
        <dbReference type="ARBA" id="ARBA00022679"/>
    </source>
</evidence>
<keyword evidence="6" id="KW-0735">Signal-anchor</keyword>
<dbReference type="GO" id="GO:0000139">
    <property type="term" value="C:Golgi membrane"/>
    <property type="evidence" value="ECO:0007669"/>
    <property type="project" value="UniProtKB-SubCell"/>
</dbReference>
<keyword evidence="12" id="KW-1185">Reference proteome</keyword>
<evidence type="ECO:0000313" key="12">
    <source>
        <dbReference type="Proteomes" id="UP001152320"/>
    </source>
</evidence>
<organism evidence="11 12">
    <name type="scientific">Holothuria leucospilota</name>
    <name type="common">Black long sea cucumber</name>
    <name type="synonym">Mertensiothuria leucospilota</name>
    <dbReference type="NCBI Taxonomy" id="206669"/>
    <lineage>
        <taxon>Eukaryota</taxon>
        <taxon>Metazoa</taxon>
        <taxon>Echinodermata</taxon>
        <taxon>Eleutherozoa</taxon>
        <taxon>Echinozoa</taxon>
        <taxon>Holothuroidea</taxon>
        <taxon>Aspidochirotacea</taxon>
        <taxon>Aspidochirotida</taxon>
        <taxon>Holothuriidae</taxon>
        <taxon>Holothuria</taxon>
    </lineage>
</organism>
<keyword evidence="10" id="KW-0325">Glycoprotein</keyword>
<evidence type="ECO:0000256" key="8">
    <source>
        <dbReference type="ARBA" id="ARBA00023034"/>
    </source>
</evidence>
<comment type="similarity">
    <text evidence="2">Belongs to the glycosyltransferase 29 family.</text>
</comment>
<dbReference type="GO" id="GO:0009311">
    <property type="term" value="P:oligosaccharide metabolic process"/>
    <property type="evidence" value="ECO:0007669"/>
    <property type="project" value="TreeGrafter"/>
</dbReference>
<keyword evidence="3" id="KW-0328">Glycosyltransferase</keyword>
<evidence type="ECO:0000256" key="7">
    <source>
        <dbReference type="ARBA" id="ARBA00022989"/>
    </source>
</evidence>
<evidence type="ECO:0000256" key="9">
    <source>
        <dbReference type="ARBA" id="ARBA00023136"/>
    </source>
</evidence>
<evidence type="ECO:0000256" key="2">
    <source>
        <dbReference type="ARBA" id="ARBA00006003"/>
    </source>
</evidence>
<keyword evidence="5" id="KW-0812">Transmembrane</keyword>
<dbReference type="PANTHER" id="PTHR11987">
    <property type="entry name" value="ALPHA-2,8-SIALYLTRANSFERASE"/>
    <property type="match status" value="1"/>
</dbReference>
<dbReference type="CDD" id="cd23963">
    <property type="entry name" value="GT29_ST8SIA"/>
    <property type="match status" value="1"/>
</dbReference>
<keyword evidence="7" id="KW-1133">Transmembrane helix</keyword>
<dbReference type="OrthoDB" id="10264956at2759"/>
<dbReference type="InterPro" id="IPR050943">
    <property type="entry name" value="Glycosyltr_29_Sialyltrsf"/>
</dbReference>
<dbReference type="InterPro" id="IPR001675">
    <property type="entry name" value="Glyco_trans_29"/>
</dbReference>
<name>A0A9Q1CTN2_HOLLE</name>
<evidence type="ECO:0000313" key="11">
    <source>
        <dbReference type="EMBL" id="KAJ8050660.1"/>
    </source>
</evidence>
<evidence type="ECO:0000256" key="3">
    <source>
        <dbReference type="ARBA" id="ARBA00022676"/>
    </source>
</evidence>
<comment type="subcellular location">
    <subcellularLocation>
        <location evidence="1">Golgi apparatus membrane</location>
        <topology evidence="1">Single-pass type II membrane protein</topology>
    </subcellularLocation>
</comment>
<keyword evidence="8" id="KW-0333">Golgi apparatus</keyword>
<evidence type="ECO:0000256" key="1">
    <source>
        <dbReference type="ARBA" id="ARBA00004323"/>
    </source>
</evidence>
<dbReference type="EMBL" id="JAIZAY010000001">
    <property type="protein sequence ID" value="KAJ8050660.1"/>
    <property type="molecule type" value="Genomic_DNA"/>
</dbReference>
<comment type="caution">
    <text evidence="11">The sequence shown here is derived from an EMBL/GenBank/DDBJ whole genome shotgun (WGS) entry which is preliminary data.</text>
</comment>
<reference evidence="11" key="1">
    <citation type="submission" date="2021-10" db="EMBL/GenBank/DDBJ databases">
        <title>Tropical sea cucumber genome reveals ecological adaptation and Cuvierian tubules defense mechanism.</title>
        <authorList>
            <person name="Chen T."/>
        </authorList>
    </citation>
    <scope>NUCLEOTIDE SEQUENCE</scope>
    <source>
        <strain evidence="11">Nanhai2018</strain>
        <tissue evidence="11">Muscle</tissue>
    </source>
</reference>
<keyword evidence="9" id="KW-0472">Membrane</keyword>
<evidence type="ECO:0000256" key="5">
    <source>
        <dbReference type="ARBA" id="ARBA00022692"/>
    </source>
</evidence>
<dbReference type="AlphaFoldDB" id="A0A9Q1CTN2"/>
<evidence type="ECO:0000256" key="6">
    <source>
        <dbReference type="ARBA" id="ARBA00022968"/>
    </source>
</evidence>
<dbReference type="Gene3D" id="3.90.1480.20">
    <property type="entry name" value="Glycosyl transferase family 29"/>
    <property type="match status" value="1"/>
</dbReference>